<evidence type="ECO:0000313" key="5">
    <source>
        <dbReference type="EMBL" id="MBB6255054.1"/>
    </source>
</evidence>
<proteinExistence type="predicted"/>
<evidence type="ECO:0000256" key="1">
    <source>
        <dbReference type="ARBA" id="ARBA00022603"/>
    </source>
</evidence>
<dbReference type="CDD" id="cd02440">
    <property type="entry name" value="AdoMet_MTases"/>
    <property type="match status" value="1"/>
</dbReference>
<evidence type="ECO:0000259" key="4">
    <source>
        <dbReference type="Pfam" id="PF13649"/>
    </source>
</evidence>
<dbReference type="Pfam" id="PF13649">
    <property type="entry name" value="Methyltransf_25"/>
    <property type="match status" value="1"/>
</dbReference>
<dbReference type="PANTHER" id="PTHR43464">
    <property type="entry name" value="METHYLTRANSFERASE"/>
    <property type="match status" value="1"/>
</dbReference>
<dbReference type="GO" id="GO:0008168">
    <property type="term" value="F:methyltransferase activity"/>
    <property type="evidence" value="ECO:0007669"/>
    <property type="project" value="UniProtKB-KW"/>
</dbReference>
<dbReference type="AlphaFoldDB" id="A0A7X0B6G3"/>
<dbReference type="GO" id="GO:0032259">
    <property type="term" value="P:methylation"/>
    <property type="evidence" value="ECO:0007669"/>
    <property type="project" value="UniProtKB-KW"/>
</dbReference>
<gene>
    <name evidence="5" type="ORF">FHS74_005650</name>
</gene>
<organism evidence="5 6">
    <name type="scientific">Nitrospirillum iridis</name>
    <dbReference type="NCBI Taxonomy" id="765888"/>
    <lineage>
        <taxon>Bacteria</taxon>
        <taxon>Pseudomonadati</taxon>
        <taxon>Pseudomonadota</taxon>
        <taxon>Alphaproteobacteria</taxon>
        <taxon>Rhodospirillales</taxon>
        <taxon>Azospirillaceae</taxon>
        <taxon>Nitrospirillum</taxon>
    </lineage>
</organism>
<evidence type="ECO:0000313" key="6">
    <source>
        <dbReference type="Proteomes" id="UP000539175"/>
    </source>
</evidence>
<keyword evidence="6" id="KW-1185">Reference proteome</keyword>
<keyword evidence="3" id="KW-0949">S-adenosyl-L-methionine</keyword>
<evidence type="ECO:0000256" key="3">
    <source>
        <dbReference type="ARBA" id="ARBA00022691"/>
    </source>
</evidence>
<keyword evidence="1 5" id="KW-0489">Methyltransferase</keyword>
<dbReference type="Gene3D" id="3.40.50.150">
    <property type="entry name" value="Vaccinia Virus protein VP39"/>
    <property type="match status" value="1"/>
</dbReference>
<accession>A0A7X0B6G3</accession>
<dbReference type="InterPro" id="IPR041698">
    <property type="entry name" value="Methyltransf_25"/>
</dbReference>
<dbReference type="Proteomes" id="UP000539175">
    <property type="component" value="Unassembled WGS sequence"/>
</dbReference>
<comment type="caution">
    <text evidence="5">The sequence shown here is derived from an EMBL/GenBank/DDBJ whole genome shotgun (WGS) entry which is preliminary data.</text>
</comment>
<dbReference type="EMBL" id="JACIIZ010000023">
    <property type="protein sequence ID" value="MBB6255054.1"/>
    <property type="molecule type" value="Genomic_DNA"/>
</dbReference>
<name>A0A7X0B6G3_9PROT</name>
<sequence length="383" mass="41360">MSGIAESRAALAHPMIAVPTHDELVEQLFVRDLKLFVGQTLEPAQQKIAAQIVPAIAGSGSNSPVDDLRHRMQSFESFTTWLSLKRESQRQLWAAVEDCVERQADQLEALAAVDAPKGTLTLDPDFVAPDYITRGDIHLMPGGNAHDDGSVLQGAVMDRGGAVYMLGRNGGMLNDLRGHTAMAHLLTVAPDIRPIRILDMGCGIGTSTVPAAVCFPEAEVHGIDVGASMLRYAHARAEHLGAAVHFSQQSAERTSFPGASFDVVYSCVVLHETSPTAAINILAESRRLLRPGGIAIHLEVPLLHTLGDIWQELSSELEAQFNNEPNWRGALTADYGQLMRAAGFTDIRTGYQATAFNGRTAPRKFGEASEGVFRSWFVTSGRA</sequence>
<dbReference type="InterPro" id="IPR029063">
    <property type="entry name" value="SAM-dependent_MTases_sf"/>
</dbReference>
<dbReference type="RefSeq" id="WP_184807572.1">
    <property type="nucleotide sequence ID" value="NZ_JACIIZ010000023.1"/>
</dbReference>
<evidence type="ECO:0000256" key="2">
    <source>
        <dbReference type="ARBA" id="ARBA00022679"/>
    </source>
</evidence>
<feature type="domain" description="Methyltransferase" evidence="4">
    <location>
        <begin position="197"/>
        <end position="293"/>
    </location>
</feature>
<dbReference type="SUPFAM" id="SSF53335">
    <property type="entry name" value="S-adenosyl-L-methionine-dependent methyltransferases"/>
    <property type="match status" value="1"/>
</dbReference>
<keyword evidence="2 5" id="KW-0808">Transferase</keyword>
<dbReference type="PANTHER" id="PTHR43464:SF19">
    <property type="entry name" value="UBIQUINONE BIOSYNTHESIS O-METHYLTRANSFERASE, MITOCHONDRIAL"/>
    <property type="match status" value="1"/>
</dbReference>
<protein>
    <submittedName>
        <fullName evidence="5">SAM-dependent methyltransferase</fullName>
    </submittedName>
</protein>
<reference evidence="5 6" key="1">
    <citation type="submission" date="2020-08" db="EMBL/GenBank/DDBJ databases">
        <title>Genomic Encyclopedia of Type Strains, Phase IV (KMG-IV): sequencing the most valuable type-strain genomes for metagenomic binning, comparative biology and taxonomic classification.</title>
        <authorList>
            <person name="Goeker M."/>
        </authorList>
    </citation>
    <scope>NUCLEOTIDE SEQUENCE [LARGE SCALE GENOMIC DNA]</scope>
    <source>
        <strain evidence="5 6">DSM 22198</strain>
    </source>
</reference>